<protein>
    <recommendedName>
        <fullName evidence="3">Photosynthesis system II assembly factor Ycf48/Hcf136-like domain-containing protein</fullName>
    </recommendedName>
</protein>
<accession>A0A6I6JXA7</accession>
<dbReference type="SUPFAM" id="SSF110296">
    <property type="entry name" value="Oligoxyloglucan reducing end-specific cellobiohydrolase"/>
    <property type="match status" value="1"/>
</dbReference>
<dbReference type="InterPro" id="IPR015943">
    <property type="entry name" value="WD40/YVTN_repeat-like_dom_sf"/>
</dbReference>
<evidence type="ECO:0008006" key="3">
    <source>
        <dbReference type="Google" id="ProtNLM"/>
    </source>
</evidence>
<evidence type="ECO:0000313" key="1">
    <source>
        <dbReference type="EMBL" id="QGY44817.1"/>
    </source>
</evidence>
<keyword evidence="2" id="KW-1185">Reference proteome</keyword>
<dbReference type="EMBL" id="CP046401">
    <property type="protein sequence ID" value="QGY44817.1"/>
    <property type="molecule type" value="Genomic_DNA"/>
</dbReference>
<name>A0A6I6JXA7_9BACT</name>
<sequence>MKKSGLFVLMLIILGACEKYPLSNSETQEWLGFGVSGNYQSAEAGNYLPDSIGIVFDNQAVLLENGNTFKLEFDVIEGGGTVDEPVLYSNFNSNTQGRLFTRWKLGTDSNNQVIKATFYDSNGKYLTETEWYATAYFTNDWNSVTSTPLLGIQDMVYDTILQKSMLISNGHLYQSTDKFYKWTPVTFPFYPNVKELEINTTGEIFVAGWSGTLYKTEDWGENWSELENPIPDNHYNYELTITKEDYIWANKQDYGVYCSKDNGLTWQKDTAGLENQERLGRIYSFADSAHLAISYHNMKILQTTNDGLSWEPINTPEYSSTMFVTDENEIIAQNQNGFNLHKSVNGGETYRKVFSTSVAYGTTSIHCYHKFGDDYYVLAPGGGIWKTKDFENFEKQILFDRQSYLFIDHRGTIYACGYNYSNAPPDPTLIYPGKD</sequence>
<dbReference type="Gene3D" id="2.130.10.10">
    <property type="entry name" value="YVTN repeat-like/Quinoprotein amine dehydrogenase"/>
    <property type="match status" value="1"/>
</dbReference>
<organism evidence="1 2">
    <name type="scientific">Maribellus comscasis</name>
    <dbReference type="NCBI Taxonomy" id="2681766"/>
    <lineage>
        <taxon>Bacteria</taxon>
        <taxon>Pseudomonadati</taxon>
        <taxon>Bacteroidota</taxon>
        <taxon>Bacteroidia</taxon>
        <taxon>Marinilabiliales</taxon>
        <taxon>Prolixibacteraceae</taxon>
        <taxon>Maribellus</taxon>
    </lineage>
</organism>
<gene>
    <name evidence="1" type="ORF">GM418_14415</name>
</gene>
<dbReference type="KEGG" id="mcos:GM418_14415"/>
<dbReference type="AlphaFoldDB" id="A0A6I6JXA7"/>
<dbReference type="Proteomes" id="UP000428260">
    <property type="component" value="Chromosome"/>
</dbReference>
<reference evidence="1 2" key="1">
    <citation type="submission" date="2019-11" db="EMBL/GenBank/DDBJ databases">
        <authorList>
            <person name="Zheng R.K."/>
            <person name="Sun C.M."/>
        </authorList>
    </citation>
    <scope>NUCLEOTIDE SEQUENCE [LARGE SCALE GENOMIC DNA]</scope>
    <source>
        <strain evidence="1 2">WC007</strain>
    </source>
</reference>
<proteinExistence type="predicted"/>
<dbReference type="PROSITE" id="PS51257">
    <property type="entry name" value="PROKAR_LIPOPROTEIN"/>
    <property type="match status" value="1"/>
</dbReference>
<evidence type="ECO:0000313" key="2">
    <source>
        <dbReference type="Proteomes" id="UP000428260"/>
    </source>
</evidence>
<dbReference type="RefSeq" id="WP_158867483.1">
    <property type="nucleotide sequence ID" value="NZ_CP046401.1"/>
</dbReference>